<accession>A0A1D8PQL3</accession>
<dbReference type="STRING" id="237561.A0A1D8PQL3"/>
<feature type="binding site" evidence="15">
    <location>
        <begin position="29"/>
        <end position="34"/>
    </location>
    <ligand>
        <name>GTP</name>
        <dbReference type="ChEBI" id="CHEBI:37565"/>
    </ligand>
</feature>
<feature type="binding site" evidence="16">
    <location>
        <position position="29"/>
    </location>
    <ligand>
        <name>Mg(2+)</name>
        <dbReference type="ChEBI" id="CHEBI:18420"/>
        <label>2</label>
        <note>catalytic</note>
    </ligand>
</feature>
<reference evidence="21 22" key="1">
    <citation type="journal article" date="2004" name="Proc. Natl. Acad. Sci. U.S.A.">
        <title>The diploid genome sequence of Candida albicans.</title>
        <authorList>
            <person name="Jones T."/>
            <person name="Federspiel N.A."/>
            <person name="Chibana H."/>
            <person name="Dungan J."/>
            <person name="Kalman S."/>
            <person name="Magee B.B."/>
            <person name="Newport G."/>
            <person name="Thorstenson Y.R."/>
            <person name="Agabian N."/>
            <person name="Magee P.T."/>
            <person name="Davis R.W."/>
            <person name="Scherer S."/>
        </authorList>
    </citation>
    <scope>NUCLEOTIDE SEQUENCE [LARGE SCALE GENOMIC DNA]</scope>
    <source>
        <strain evidence="22">SC5314 / ATCC MYA-2876</strain>
    </source>
</reference>
<keyword evidence="22" id="KW-1185">Reference proteome</keyword>
<proteinExistence type="inferred from homology"/>
<feature type="binding site" evidence="16">
    <location>
        <position position="76"/>
    </location>
    <ligand>
        <name>Mg(2+)</name>
        <dbReference type="ChEBI" id="CHEBI:18420"/>
        <label>2</label>
        <note>catalytic</note>
    </ligand>
</feature>
<dbReference type="InterPro" id="IPR007537">
    <property type="entry name" value="tRNAHis_GuaTrfase_Thg1"/>
</dbReference>
<dbReference type="Pfam" id="PF14413">
    <property type="entry name" value="Thg1C"/>
    <property type="match status" value="1"/>
</dbReference>
<dbReference type="FunFam" id="3.30.70.3000:FF:000001">
    <property type="entry name" value="tRNA(His) guanylyltransferase"/>
    <property type="match status" value="1"/>
</dbReference>
<dbReference type="eggNOG" id="KOG2721">
    <property type="taxonomic scope" value="Eukaryota"/>
</dbReference>
<evidence type="ECO:0000313" key="21">
    <source>
        <dbReference type="EMBL" id="AOW30434.1"/>
    </source>
</evidence>
<feature type="domain" description="Thg1 C-terminal" evidence="19">
    <location>
        <begin position="140"/>
        <end position="255"/>
    </location>
</feature>
<dbReference type="GO" id="GO:0042802">
    <property type="term" value="F:identical protein binding"/>
    <property type="evidence" value="ECO:0007669"/>
    <property type="project" value="EnsemblFungi"/>
</dbReference>
<dbReference type="OrthoDB" id="62560at2759"/>
<dbReference type="GO" id="GO:0008193">
    <property type="term" value="F:tRNA guanylyltransferase activity"/>
    <property type="evidence" value="ECO:0000318"/>
    <property type="project" value="GO_Central"/>
</dbReference>
<evidence type="ECO:0000256" key="3">
    <source>
        <dbReference type="ARBA" id="ARBA00012511"/>
    </source>
</evidence>
<evidence type="ECO:0000259" key="19">
    <source>
        <dbReference type="Pfam" id="PF14413"/>
    </source>
</evidence>
<dbReference type="GeneID" id="3637997"/>
<dbReference type="EMBL" id="CP017629">
    <property type="protein sequence ID" value="AOW30434.1"/>
    <property type="molecule type" value="Genomic_DNA"/>
</dbReference>
<keyword evidence="11 14" id="KW-0342">GTP-binding</keyword>
<dbReference type="InterPro" id="IPR038469">
    <property type="entry name" value="tRNAHis_GuaTrfase_Thg1_sf"/>
</dbReference>
<evidence type="ECO:0000256" key="17">
    <source>
        <dbReference type="SAM" id="Coils"/>
    </source>
</evidence>
<dbReference type="PANTHER" id="PTHR12729">
    <property type="entry name" value="TRNA(HIS) GUANYLYLTRANSFERASE-RELATED"/>
    <property type="match status" value="1"/>
</dbReference>
<evidence type="ECO:0000313" key="22">
    <source>
        <dbReference type="Proteomes" id="UP000000559"/>
    </source>
</evidence>
<dbReference type="Pfam" id="PF04446">
    <property type="entry name" value="Thg1"/>
    <property type="match status" value="1"/>
</dbReference>
<evidence type="ECO:0000313" key="20">
    <source>
        <dbReference type="CGD" id="CAL0000180708"/>
    </source>
</evidence>
<feature type="binding site" evidence="16">
    <location>
        <position position="76"/>
    </location>
    <ligand>
        <name>Mg(2+)</name>
        <dbReference type="ChEBI" id="CHEBI:18420"/>
        <label>1</label>
        <note>catalytic</note>
    </ligand>
</feature>
<dbReference type="SMR" id="A0A1D8PQL3"/>
<dbReference type="PIRSF" id="PIRSF028980">
    <property type="entry name" value="tRNAHis_guanylyltransferase"/>
    <property type="match status" value="1"/>
</dbReference>
<gene>
    <name evidence="20 21" type="primary">THG1</name>
    <name evidence="21" type="ordered locus">CAALFM_C700560CA</name>
    <name evidence="20" type="ordered locus">orf19.7063</name>
</gene>
<dbReference type="GO" id="GO:0005525">
    <property type="term" value="F:GTP binding"/>
    <property type="evidence" value="ECO:0007669"/>
    <property type="project" value="UniProtKB-UniRule"/>
</dbReference>
<dbReference type="InterPro" id="IPR025845">
    <property type="entry name" value="Thg1_C_dom"/>
</dbReference>
<evidence type="ECO:0000256" key="9">
    <source>
        <dbReference type="ARBA" id="ARBA00022741"/>
    </source>
</evidence>
<dbReference type="KEGG" id="cal:CAALFM_C700560CA"/>
<keyword evidence="7 14" id="KW-0548">Nucleotidyltransferase</keyword>
<name>A0A1D8PQL3_CANAL</name>
<protein>
    <recommendedName>
        <fullName evidence="4 14">tRNA(His) guanylyltransferase</fullName>
        <ecNumber evidence="3 14">2.7.7.79</ecNumber>
    </recommendedName>
    <alternativeName>
        <fullName evidence="12 14">tRNA-histidine guanylyltransferase</fullName>
    </alternativeName>
</protein>
<dbReference type="OMA" id="WKQHTEI"/>
<dbReference type="Proteomes" id="UP000000559">
    <property type="component" value="Chromosome 7"/>
</dbReference>
<dbReference type="InterPro" id="IPR024956">
    <property type="entry name" value="tRNAHis_GuaTrfase_cat"/>
</dbReference>
<dbReference type="Gene3D" id="3.30.70.3000">
    <property type="match status" value="1"/>
</dbReference>
<dbReference type="BRENDA" id="2.7.7.79">
    <property type="organism ID" value="1096"/>
</dbReference>
<feature type="binding site" evidence="16">
    <location>
        <position position="29"/>
    </location>
    <ligand>
        <name>Mg(2+)</name>
        <dbReference type="ChEBI" id="CHEBI:18420"/>
        <label>1</label>
        <note>catalytic</note>
    </ligand>
</feature>
<keyword evidence="6 14" id="KW-0819">tRNA processing</keyword>
<evidence type="ECO:0000256" key="8">
    <source>
        <dbReference type="ARBA" id="ARBA00022723"/>
    </source>
</evidence>
<evidence type="ECO:0000256" key="16">
    <source>
        <dbReference type="PIRSR" id="PIRSR028980-2"/>
    </source>
</evidence>
<keyword evidence="9 14" id="KW-0547">Nucleotide-binding</keyword>
<evidence type="ECO:0000256" key="4">
    <source>
        <dbReference type="ARBA" id="ARBA00015443"/>
    </source>
</evidence>
<organism evidence="21 22">
    <name type="scientific">Candida albicans (strain SC5314 / ATCC MYA-2876)</name>
    <name type="common">Yeast</name>
    <dbReference type="NCBI Taxonomy" id="237561"/>
    <lineage>
        <taxon>Eukaryota</taxon>
        <taxon>Fungi</taxon>
        <taxon>Dikarya</taxon>
        <taxon>Ascomycota</taxon>
        <taxon>Saccharomycotina</taxon>
        <taxon>Pichiomycetes</taxon>
        <taxon>Debaryomycetaceae</taxon>
        <taxon>Candida/Lodderomyces clade</taxon>
        <taxon>Candida</taxon>
    </lineage>
</organism>
<dbReference type="PANTHER" id="PTHR12729:SF6">
    <property type="entry name" value="TRNA(HIS) GUANYLYLTRANSFERASE-RELATED"/>
    <property type="match status" value="1"/>
</dbReference>
<dbReference type="InParanoid" id="A0A1D8PQL3"/>
<dbReference type="GO" id="GO:0006400">
    <property type="term" value="P:tRNA modification"/>
    <property type="evidence" value="ECO:0007669"/>
    <property type="project" value="UniProtKB-UniRule"/>
</dbReference>
<evidence type="ECO:0000256" key="6">
    <source>
        <dbReference type="ARBA" id="ARBA00022694"/>
    </source>
</evidence>
<dbReference type="EC" id="2.7.7.79" evidence="3 14"/>
<keyword evidence="5 14" id="KW-0808">Transferase</keyword>
<comment type="similarity">
    <text evidence="2 14">Belongs to the tRNA(His) guanylyltransferase family.</text>
</comment>
<feature type="coiled-coil region" evidence="17">
    <location>
        <begin position="220"/>
        <end position="247"/>
    </location>
</feature>
<dbReference type="GO" id="GO:0008033">
    <property type="term" value="P:tRNA processing"/>
    <property type="evidence" value="ECO:0000318"/>
    <property type="project" value="GO_Central"/>
</dbReference>
<evidence type="ECO:0000256" key="12">
    <source>
        <dbReference type="ARBA" id="ARBA00032480"/>
    </source>
</evidence>
<dbReference type="VEuPathDB" id="FungiDB:C7_00560C_A"/>
<evidence type="ECO:0000256" key="11">
    <source>
        <dbReference type="ARBA" id="ARBA00023134"/>
    </source>
</evidence>
<feature type="binding site" evidence="15">
    <location>
        <begin position="75"/>
        <end position="76"/>
    </location>
    <ligand>
        <name>GTP</name>
        <dbReference type="ChEBI" id="CHEBI:37565"/>
    </ligand>
</feature>
<dbReference type="FunCoup" id="A0A1D8PQL3">
    <property type="interactions" value="790"/>
</dbReference>
<keyword evidence="17" id="KW-0175">Coiled coil</keyword>
<feature type="domain" description="tRNAHis guanylyltransferase catalytic" evidence="18">
    <location>
        <begin position="6"/>
        <end position="137"/>
    </location>
</feature>
<dbReference type="GO" id="GO:0000287">
    <property type="term" value="F:magnesium ion binding"/>
    <property type="evidence" value="ECO:0007669"/>
    <property type="project" value="UniProtKB-UniRule"/>
</dbReference>
<comment type="catalytic activity">
    <reaction evidence="13 14">
        <text>a 5'-end ribonucleotide-tRNA(His) + GTP + ATP + H2O = a 5'-end phospho-guanosine-ribonucleotide-tRNA(His) + AMP + 2 diphosphate + H(+)</text>
        <dbReference type="Rhea" id="RHEA:54564"/>
        <dbReference type="Rhea" id="RHEA-COMP:14193"/>
        <dbReference type="Rhea" id="RHEA-COMP:14917"/>
        <dbReference type="ChEBI" id="CHEBI:15377"/>
        <dbReference type="ChEBI" id="CHEBI:15378"/>
        <dbReference type="ChEBI" id="CHEBI:30616"/>
        <dbReference type="ChEBI" id="CHEBI:33019"/>
        <dbReference type="ChEBI" id="CHEBI:37565"/>
        <dbReference type="ChEBI" id="CHEBI:138282"/>
        <dbReference type="ChEBI" id="CHEBI:141847"/>
        <dbReference type="ChEBI" id="CHEBI:456215"/>
        <dbReference type="EC" id="2.7.7.79"/>
    </reaction>
</comment>
<reference evidence="21 22" key="3">
    <citation type="journal article" date="2013" name="Genome Biol.">
        <title>Assembly of a phased diploid Candida albicans genome facilitates allele-specific measurements and provides a simple model for repeat and indel structure.</title>
        <authorList>
            <person name="Muzzey D."/>
            <person name="Schwartz K."/>
            <person name="Weissman J.S."/>
            <person name="Sherlock G."/>
        </authorList>
    </citation>
    <scope>NUCLEOTIDE SEQUENCE [LARGE SCALE GENOMIC DNA]</scope>
    <source>
        <strain evidence="22">SC5314 / ATCC MYA-2876</strain>
    </source>
</reference>
<reference evidence="21 22" key="2">
    <citation type="journal article" date="2007" name="Genome Biol.">
        <title>Assembly of the Candida albicans genome into sixteen supercontigs aligned on the eight chromosomes.</title>
        <authorList>
            <person name="van het Hoog M."/>
            <person name="Rast T.J."/>
            <person name="Martchenko M."/>
            <person name="Grindle S."/>
            <person name="Dignard D."/>
            <person name="Hogues H."/>
            <person name="Cuomo C."/>
            <person name="Berriman M."/>
            <person name="Scherer S."/>
            <person name="Magee B.B."/>
            <person name="Whiteway M."/>
            <person name="Chibana H."/>
            <person name="Nantel A."/>
            <person name="Magee P.T."/>
        </authorList>
    </citation>
    <scope>GENOME REANNOTATION</scope>
    <source>
        <strain evidence="22">SC5314 / ATCC MYA-2876</strain>
    </source>
</reference>
<feature type="binding site" evidence="16">
    <location>
        <position position="30"/>
    </location>
    <ligand>
        <name>Mg(2+)</name>
        <dbReference type="ChEBI" id="CHEBI:18420"/>
        <label>1</label>
        <note>catalytic</note>
    </ligand>
</feature>
<evidence type="ECO:0000256" key="2">
    <source>
        <dbReference type="ARBA" id="ARBA00010113"/>
    </source>
</evidence>
<evidence type="ECO:0000256" key="1">
    <source>
        <dbReference type="ARBA" id="ARBA00002939"/>
    </source>
</evidence>
<keyword evidence="8 14" id="KW-0479">Metal-binding</keyword>
<dbReference type="AlphaFoldDB" id="A0A1D8PQL3"/>
<evidence type="ECO:0000256" key="10">
    <source>
        <dbReference type="ARBA" id="ARBA00022842"/>
    </source>
</evidence>
<evidence type="ECO:0000256" key="7">
    <source>
        <dbReference type="ARBA" id="ARBA00022695"/>
    </source>
</evidence>
<comment type="cofactor">
    <cofactor evidence="16">
        <name>Mg(2+)</name>
        <dbReference type="ChEBI" id="CHEBI:18420"/>
    </cofactor>
    <text evidence="16">Binds 2 magnesium ions per subunit.</text>
</comment>
<keyword evidence="10 14" id="KW-0460">Magnesium</keyword>
<dbReference type="RefSeq" id="XP_720355.1">
    <property type="nucleotide sequence ID" value="XM_715262.1"/>
</dbReference>
<sequence>MANSKYEYVKLFEKENYLLPDTYIIIRVDGKGFHKFSQFYEFEKPNDLKALQVMNSAAEKLMSKYSDVMLAYGDSDEYSFLLRKNCQLYERREMKLTTLFSSLMSTYYMYFWSQYFPDKPLHIDHLPNFDARAVLYPDFKHIRNYFSWRQVDCHINNLYNTTFWNLVLKLKMTPQQAEQRLMGTVASDKNEILFKECGVNYNNESEMYKKGTIIVREFENYETEDEAELSKRQVQRLEKKRKKAELKIYHVDIINDDSWWKSRPWLKD</sequence>
<evidence type="ECO:0000256" key="14">
    <source>
        <dbReference type="PIRNR" id="PIRNR028980"/>
    </source>
</evidence>
<evidence type="ECO:0000256" key="5">
    <source>
        <dbReference type="ARBA" id="ARBA00022679"/>
    </source>
</evidence>
<comment type="function">
    <text evidence="1 14">Adds a GMP to the 5'-end of tRNA(His) after transcription and RNase P cleavage.</text>
</comment>
<evidence type="ECO:0000256" key="13">
    <source>
        <dbReference type="ARBA" id="ARBA00047281"/>
    </source>
</evidence>
<evidence type="ECO:0000256" key="15">
    <source>
        <dbReference type="PIRSR" id="PIRSR028980-1"/>
    </source>
</evidence>
<dbReference type="CGD" id="CAL0000180708">
    <property type="gene designation" value="THG1"/>
</dbReference>
<evidence type="ECO:0000259" key="18">
    <source>
        <dbReference type="Pfam" id="PF04446"/>
    </source>
</evidence>